<evidence type="ECO:0000259" key="3">
    <source>
        <dbReference type="Pfam" id="PF06580"/>
    </source>
</evidence>
<dbReference type="eggNOG" id="COG0457">
    <property type="taxonomic scope" value="Bacteria"/>
</dbReference>
<evidence type="ECO:0000256" key="2">
    <source>
        <dbReference type="SAM" id="Phobius"/>
    </source>
</evidence>
<gene>
    <name evidence="4" type="ordered locus">Niako_2037</name>
</gene>
<evidence type="ECO:0000313" key="5">
    <source>
        <dbReference type="Proteomes" id="UP000005438"/>
    </source>
</evidence>
<accession>G8TFG1</accession>
<dbReference type="eggNOG" id="COG2972">
    <property type="taxonomic scope" value="Bacteria"/>
</dbReference>
<dbReference type="SMART" id="SM00028">
    <property type="entry name" value="TPR"/>
    <property type="match status" value="4"/>
</dbReference>
<reference evidence="4 5" key="1">
    <citation type="submission" date="2011-12" db="EMBL/GenBank/DDBJ databases">
        <title>The complete genome of Niastella koreensis GR20-10.</title>
        <authorList>
            <consortium name="US DOE Joint Genome Institute (JGI-PGF)"/>
            <person name="Lucas S."/>
            <person name="Han J."/>
            <person name="Lapidus A."/>
            <person name="Bruce D."/>
            <person name="Goodwin L."/>
            <person name="Pitluck S."/>
            <person name="Peters L."/>
            <person name="Kyrpides N."/>
            <person name="Mavromatis K."/>
            <person name="Ivanova N."/>
            <person name="Mikhailova N."/>
            <person name="Davenport K."/>
            <person name="Saunders E."/>
            <person name="Detter J.C."/>
            <person name="Tapia R."/>
            <person name="Han C."/>
            <person name="Land M."/>
            <person name="Hauser L."/>
            <person name="Markowitz V."/>
            <person name="Cheng J.-F."/>
            <person name="Hugenholtz P."/>
            <person name="Woyke T."/>
            <person name="Wu D."/>
            <person name="Tindall B."/>
            <person name="Pomrenke H."/>
            <person name="Brambilla E."/>
            <person name="Klenk H.-P."/>
            <person name="Eisen J.A."/>
        </authorList>
    </citation>
    <scope>NUCLEOTIDE SEQUENCE [LARGE SCALE GENOMIC DNA]</scope>
    <source>
        <strain evidence="5">DSM 17620 / KACC 11465 / NBRC 106392 / GR20-10</strain>
    </source>
</reference>
<keyword evidence="1" id="KW-0175">Coiled coil</keyword>
<dbReference type="STRING" id="700598.Niako_2037"/>
<dbReference type="InterPro" id="IPR050640">
    <property type="entry name" value="Bact_2-comp_sensor_kinase"/>
</dbReference>
<dbReference type="HOGENOM" id="CLU_000445_106_4_10"/>
<sequence length="690" mass="80450">MLIAAVLAASPDCLAQWEKIDSLKKVLPTLNDTARIDCLLALGCQYFCTPEKDSAIPYTQMAYEESKKINYIHGLAVSYLRRSGIANCTRNDYPETEKYAREALRWFSLTANKKELSVAYWFLGRALTNQSHYDEALTNIQLAYQLAKKEGDENCMGMALETMTDIYRDRGEYVKLLESQQELVKRDRRLGDNGYYSFHELWVLGLMYRLLEEYATALPFWRRLFLENGFIWSWNQMEYAELLTLAKEPDSALYYYNKFDSAKAGIKDLRFFLISKGEYYLYLKQYNTALPYFSKGLLYHQQLNDRRQINRTLIDLAKTYEALHRNDSAIYYARQGLAMALQTKAKPLMRDGYEIFYSVYDGLQRDSACMYYKTYIRQKEAVMNDQTRGKLAAFDYQHKIEMLDKEKQLQQQQLVQTAQQRKLLLFGIAGILLFGFIVVRNFFLKRKNEVNRRRLAEQELLLQRSEAERTESALQQKASMLEMQALRAQMNPHFIFNSLNSINRFILQNDKLQASEYLTKFSRLVRLILQNSQNILIPLESELEALELYLELEALRFNHHFDYKINVEREIDTSVVKVPPLIIQPYAENAIWHGLMHKAEKGLLEIEIVQQEDKLLCKITDNGIGREKAMELKSKSAVAHKSMGMRITADRIAILQQKKQKDCYFAVNDLILPDGSVAGTEVLLKIPLYQ</sequence>
<proteinExistence type="predicted"/>
<dbReference type="Gene3D" id="3.30.565.10">
    <property type="entry name" value="Histidine kinase-like ATPase, C-terminal domain"/>
    <property type="match status" value="1"/>
</dbReference>
<dbReference type="EMBL" id="CP003178">
    <property type="protein sequence ID" value="AEV98392.1"/>
    <property type="molecule type" value="Genomic_DNA"/>
</dbReference>
<evidence type="ECO:0000313" key="4">
    <source>
        <dbReference type="EMBL" id="AEV98392.1"/>
    </source>
</evidence>
<feature type="coiled-coil region" evidence="1">
    <location>
        <begin position="448"/>
        <end position="484"/>
    </location>
</feature>
<dbReference type="InterPro" id="IPR019734">
    <property type="entry name" value="TPR_rpt"/>
</dbReference>
<dbReference type="AlphaFoldDB" id="G8TFG1"/>
<dbReference type="SUPFAM" id="SSF48452">
    <property type="entry name" value="TPR-like"/>
    <property type="match status" value="2"/>
</dbReference>
<dbReference type="PANTHER" id="PTHR34220">
    <property type="entry name" value="SENSOR HISTIDINE KINASE YPDA"/>
    <property type="match status" value="1"/>
</dbReference>
<keyword evidence="4" id="KW-0418">Kinase</keyword>
<dbReference type="KEGG" id="nko:Niako_2037"/>
<dbReference type="SUPFAM" id="SSF55874">
    <property type="entry name" value="ATPase domain of HSP90 chaperone/DNA topoisomerase II/histidine kinase"/>
    <property type="match status" value="1"/>
</dbReference>
<protein>
    <submittedName>
        <fullName evidence="4">Putative signal transduction histidine kinase</fullName>
    </submittedName>
</protein>
<dbReference type="Proteomes" id="UP000005438">
    <property type="component" value="Chromosome"/>
</dbReference>
<keyword evidence="2" id="KW-0472">Membrane</keyword>
<dbReference type="GO" id="GO:0000155">
    <property type="term" value="F:phosphorelay sensor kinase activity"/>
    <property type="evidence" value="ECO:0007669"/>
    <property type="project" value="InterPro"/>
</dbReference>
<keyword evidence="2" id="KW-0812">Transmembrane</keyword>
<name>G8TFG1_NIAKG</name>
<dbReference type="GO" id="GO:0016020">
    <property type="term" value="C:membrane"/>
    <property type="evidence" value="ECO:0007669"/>
    <property type="project" value="InterPro"/>
</dbReference>
<evidence type="ECO:0000256" key="1">
    <source>
        <dbReference type="SAM" id="Coils"/>
    </source>
</evidence>
<organism evidence="4 5">
    <name type="scientific">Niastella koreensis (strain DSM 17620 / KACC 11465 / NBRC 106392 / GR20-10)</name>
    <dbReference type="NCBI Taxonomy" id="700598"/>
    <lineage>
        <taxon>Bacteria</taxon>
        <taxon>Pseudomonadati</taxon>
        <taxon>Bacteroidota</taxon>
        <taxon>Chitinophagia</taxon>
        <taxon>Chitinophagales</taxon>
        <taxon>Chitinophagaceae</taxon>
        <taxon>Niastella</taxon>
    </lineage>
</organism>
<feature type="transmembrane region" description="Helical" evidence="2">
    <location>
        <begin position="423"/>
        <end position="444"/>
    </location>
</feature>
<dbReference type="Pfam" id="PF06580">
    <property type="entry name" value="His_kinase"/>
    <property type="match status" value="1"/>
</dbReference>
<dbReference type="InterPro" id="IPR010559">
    <property type="entry name" value="Sig_transdc_His_kin_internal"/>
</dbReference>
<dbReference type="InterPro" id="IPR036890">
    <property type="entry name" value="HATPase_C_sf"/>
</dbReference>
<keyword evidence="2" id="KW-1133">Transmembrane helix</keyword>
<feature type="domain" description="Signal transduction histidine kinase internal region" evidence="3">
    <location>
        <begin position="482"/>
        <end position="560"/>
    </location>
</feature>
<dbReference type="Gene3D" id="1.25.40.10">
    <property type="entry name" value="Tetratricopeptide repeat domain"/>
    <property type="match status" value="2"/>
</dbReference>
<dbReference type="InterPro" id="IPR011990">
    <property type="entry name" value="TPR-like_helical_dom_sf"/>
</dbReference>
<keyword evidence="4" id="KW-0808">Transferase</keyword>
<dbReference type="PANTHER" id="PTHR34220:SF7">
    <property type="entry name" value="SENSOR HISTIDINE KINASE YPDA"/>
    <property type="match status" value="1"/>
</dbReference>